<dbReference type="InterPro" id="IPR016156">
    <property type="entry name" value="FAD/NAD-linked_Rdtase_dimer_sf"/>
</dbReference>
<reference evidence="6 7" key="1">
    <citation type="submission" date="2011-09" db="EMBL/GenBank/DDBJ databases">
        <title>Complete sequence of chromosome of Thioflavicoccus mobilis 8321.</title>
        <authorList>
            <consortium name="US DOE Joint Genome Institute"/>
            <person name="Lucas S."/>
            <person name="Han J."/>
            <person name="Lapidus A."/>
            <person name="Cheng J.-F."/>
            <person name="Goodwin L."/>
            <person name="Pitluck S."/>
            <person name="Peters L."/>
            <person name="Ovchinnikova G."/>
            <person name="Lu M."/>
            <person name="Detter J.C."/>
            <person name="Han C."/>
            <person name="Tapia R."/>
            <person name="Land M."/>
            <person name="Hauser L."/>
            <person name="Kyrpides N."/>
            <person name="Ivanova N."/>
            <person name="Pagani I."/>
            <person name="Vogl K."/>
            <person name="Liu Z."/>
            <person name="Imhoff J."/>
            <person name="Thiel V."/>
            <person name="Frigaard N.-U."/>
            <person name="Bryant D."/>
            <person name="Woyke T."/>
        </authorList>
    </citation>
    <scope>NUCLEOTIDE SEQUENCE [LARGE SCALE GENOMIC DNA]</scope>
    <source>
        <strain evidence="6 7">8321</strain>
    </source>
</reference>
<dbReference type="PANTHER" id="PTHR43755">
    <property type="match status" value="1"/>
</dbReference>
<evidence type="ECO:0000313" key="7">
    <source>
        <dbReference type="Proteomes" id="UP000010816"/>
    </source>
</evidence>
<protein>
    <submittedName>
        <fullName evidence="6">NAD(FAD)-dependent dehydrogenase</fullName>
    </submittedName>
</protein>
<keyword evidence="1" id="KW-0285">Flavoprotein</keyword>
<dbReference type="RefSeq" id="WP_015281120.1">
    <property type="nucleotide sequence ID" value="NC_019940.1"/>
</dbReference>
<evidence type="ECO:0000259" key="3">
    <source>
        <dbReference type="Pfam" id="PF07992"/>
    </source>
</evidence>
<dbReference type="STRING" id="765912.Thimo_2236"/>
<dbReference type="HOGENOM" id="CLU_030742_0_0_6"/>
<gene>
    <name evidence="6" type="ORF">Thimo_2236</name>
</gene>
<dbReference type="InterPro" id="IPR037092">
    <property type="entry name" value="FlavoCytC_S_DH_flav-bd_sf"/>
</dbReference>
<evidence type="ECO:0000256" key="2">
    <source>
        <dbReference type="ARBA" id="ARBA00022827"/>
    </source>
</evidence>
<feature type="domain" description="Sulfide dehydrogenase [flavocytochrome c] flavoprotein chain central" evidence="5">
    <location>
        <begin position="160"/>
        <end position="280"/>
    </location>
</feature>
<dbReference type="InterPro" id="IPR052541">
    <property type="entry name" value="SQRD"/>
</dbReference>
<evidence type="ECO:0000259" key="4">
    <source>
        <dbReference type="Pfam" id="PF09242"/>
    </source>
</evidence>
<dbReference type="EMBL" id="CP003051">
    <property type="protein sequence ID" value="AGA90983.1"/>
    <property type="molecule type" value="Genomic_DNA"/>
</dbReference>
<dbReference type="Pfam" id="PF21706">
    <property type="entry name" value="FCSD_central"/>
    <property type="match status" value="1"/>
</dbReference>
<dbReference type="PATRIC" id="fig|765912.4.peg.2197"/>
<dbReference type="Proteomes" id="UP000010816">
    <property type="component" value="Chromosome"/>
</dbReference>
<dbReference type="InterPro" id="IPR036188">
    <property type="entry name" value="FAD/NAD-bd_sf"/>
</dbReference>
<dbReference type="eggNOG" id="COG0446">
    <property type="taxonomic scope" value="Bacteria"/>
</dbReference>
<feature type="domain" description="FAD/NAD(P)-binding" evidence="3">
    <location>
        <begin position="30"/>
        <end position="144"/>
    </location>
</feature>
<dbReference type="GO" id="GO:0050660">
    <property type="term" value="F:flavin adenine dinucleotide binding"/>
    <property type="evidence" value="ECO:0007669"/>
    <property type="project" value="InterPro"/>
</dbReference>
<dbReference type="SUPFAM" id="SSF51905">
    <property type="entry name" value="FAD/NAD(P)-binding domain"/>
    <property type="match status" value="2"/>
</dbReference>
<dbReference type="Pfam" id="PF09242">
    <property type="entry name" value="FCSD-flav_bind"/>
    <property type="match status" value="1"/>
</dbReference>
<evidence type="ECO:0000313" key="6">
    <source>
        <dbReference type="EMBL" id="AGA90983.1"/>
    </source>
</evidence>
<dbReference type="Gene3D" id="3.50.50.60">
    <property type="entry name" value="FAD/NAD(P)-binding domain"/>
    <property type="match status" value="2"/>
</dbReference>
<proteinExistence type="predicted"/>
<dbReference type="KEGG" id="tmb:Thimo_2236"/>
<dbReference type="InterPro" id="IPR015323">
    <property type="entry name" value="FlavoCytC_S_DH_flav-bd"/>
</dbReference>
<dbReference type="AlphaFoldDB" id="L0GW63"/>
<feature type="domain" description="Flavocytochrome c sulphide dehydrogenase flavin-binding" evidence="4">
    <location>
        <begin position="356"/>
        <end position="426"/>
    </location>
</feature>
<keyword evidence="2" id="KW-0274">FAD</keyword>
<evidence type="ECO:0000259" key="5">
    <source>
        <dbReference type="Pfam" id="PF21706"/>
    </source>
</evidence>
<dbReference type="GO" id="GO:0016491">
    <property type="term" value="F:oxidoreductase activity"/>
    <property type="evidence" value="ECO:0007669"/>
    <property type="project" value="InterPro"/>
</dbReference>
<dbReference type="InterPro" id="IPR023753">
    <property type="entry name" value="FAD/NAD-binding_dom"/>
</dbReference>
<accession>L0GW63</accession>
<sequence length="427" mass="45494">MPIDRRDFIKAAGAIGLIGRPALALGNAAKVVVVGGGTGGATAAKTIKRLDPKIEVTLIEPAPHYYTCYMSNEVLDGSRTLKGIQVSYDGLERHGIRLVHDRAAAIDPDKRLVRTANGPAFAYDRCIVAPGIDFRYEEITGYDETASGLMPHAWKAGAQTHLLRAQLEAMADGGTVVIATPPNPFRCPAGPYERASLIAGYLERHKPRSKVLVLNAEPNFVMEPLFVQAWERLYGYGTDKALVEWLPGPGARVTRAEPEKRLVETQGGDQFEAAVVNLIPPQRAGTIARLAGLTDESGWCPVDLRTFESRLHQGIHVIGDACIATTMPKSGSAANSHGKVAAGAIVALLAGREPPVPIYANTCYSIVGEQYGISTDSVYKLAAAGAPILPVPGGGGVTPLNAPAWALAREVEYAHGWYNNLVSDSFG</sequence>
<dbReference type="Pfam" id="PF07992">
    <property type="entry name" value="Pyr_redox_2"/>
    <property type="match status" value="1"/>
</dbReference>
<dbReference type="SUPFAM" id="SSF55424">
    <property type="entry name" value="FAD/NAD-linked reductases, dimerisation (C-terminal) domain"/>
    <property type="match status" value="1"/>
</dbReference>
<organism evidence="6 7">
    <name type="scientific">Thioflavicoccus mobilis 8321</name>
    <dbReference type="NCBI Taxonomy" id="765912"/>
    <lineage>
        <taxon>Bacteria</taxon>
        <taxon>Pseudomonadati</taxon>
        <taxon>Pseudomonadota</taxon>
        <taxon>Gammaproteobacteria</taxon>
        <taxon>Chromatiales</taxon>
        <taxon>Chromatiaceae</taxon>
        <taxon>Thioflavicoccus</taxon>
    </lineage>
</organism>
<name>L0GW63_9GAMM</name>
<dbReference type="Gene3D" id="3.90.760.10">
    <property type="entry name" value="Flavocytochrome c sulphide dehydrogenase, flavin-binding domain"/>
    <property type="match status" value="1"/>
</dbReference>
<dbReference type="OrthoDB" id="9802771at2"/>
<keyword evidence="7" id="KW-1185">Reference proteome</keyword>
<dbReference type="InterPro" id="IPR049386">
    <property type="entry name" value="FCSD_central"/>
</dbReference>
<evidence type="ECO:0000256" key="1">
    <source>
        <dbReference type="ARBA" id="ARBA00022630"/>
    </source>
</evidence>
<dbReference type="PANTHER" id="PTHR43755:SF1">
    <property type="entry name" value="FAD-DEPENDENT PYRIDINE NUCLEOTIDE-DISULPHIDE OXIDOREDUCTASE"/>
    <property type="match status" value="1"/>
</dbReference>